<evidence type="ECO:0000313" key="1">
    <source>
        <dbReference type="EMBL" id="MDV7021552.1"/>
    </source>
</evidence>
<proteinExistence type="predicted"/>
<sequence>MSGRRIAYAYFDPKWDRMVHPIAQLVRAEVEPLDYQIMMKDHLICPQCYEPLIRVPTDPKLTVMADGKEALFRHLPSEAAPYCLLRSGTTIGKKYNNEEDAKKAIEDEDLIVISGFMQDRPENSLREDFDGENNPLETHYESKNGREVELPISRHNGQTFKLPSKITSVQSLCVNFRQNYYREIHIVDETGKVTKHLLCDSLKNTNDINGEVNSPGFYFGEIVSIDKHMNHTTIWLKMKNPRPFSDFRVRVWNKVAEPRRMVKGVAEGRILLFYSPIESVGSGYWTGKLNWGEIALLPAQYKDFLETDYSANKK</sequence>
<dbReference type="Proteomes" id="UP001187066">
    <property type="component" value="Unassembled WGS sequence"/>
</dbReference>
<evidence type="ECO:0000313" key="2">
    <source>
        <dbReference type="Proteomes" id="UP001187066"/>
    </source>
</evidence>
<keyword evidence="2" id="KW-1185">Reference proteome</keyword>
<name>A0ABU4DXI1_9ENTR</name>
<protein>
    <submittedName>
        <fullName evidence="1">Uncharacterized protein</fullName>
    </submittedName>
</protein>
<organism evidence="1 2">
    <name type="scientific">Atlantibacter subterraneus</name>
    <dbReference type="NCBI Taxonomy" id="255519"/>
    <lineage>
        <taxon>Bacteria</taxon>
        <taxon>Pseudomonadati</taxon>
        <taxon>Pseudomonadota</taxon>
        <taxon>Gammaproteobacteria</taxon>
        <taxon>Enterobacterales</taxon>
        <taxon>Enterobacteriaceae</taxon>
        <taxon>Atlantibacter</taxon>
    </lineage>
</organism>
<comment type="caution">
    <text evidence="1">The sequence shown here is derived from an EMBL/GenBank/DDBJ whole genome shotgun (WGS) entry which is preliminary data.</text>
</comment>
<reference evidence="1 2" key="1">
    <citation type="submission" date="2023-10" db="EMBL/GenBank/DDBJ databases">
        <authorList>
            <person name="Dale J."/>
        </authorList>
    </citation>
    <scope>NUCLEOTIDE SEQUENCE [LARGE SCALE GENOMIC DNA]</scope>
    <source>
        <strain evidence="1 2">2023EL-00970</strain>
    </source>
</reference>
<dbReference type="RefSeq" id="WP_317677545.1">
    <property type="nucleotide sequence ID" value="NZ_JAWLOF010000001.1"/>
</dbReference>
<accession>A0ABU4DXI1</accession>
<gene>
    <name evidence="1" type="ORF">R4P48_02510</name>
</gene>
<dbReference type="EMBL" id="JAWLOF010000001">
    <property type="protein sequence ID" value="MDV7021552.1"/>
    <property type="molecule type" value="Genomic_DNA"/>
</dbReference>